<organism evidence="3 4">
    <name type="scientific">Phytophthora pseudosyringae</name>
    <dbReference type="NCBI Taxonomy" id="221518"/>
    <lineage>
        <taxon>Eukaryota</taxon>
        <taxon>Sar</taxon>
        <taxon>Stramenopiles</taxon>
        <taxon>Oomycota</taxon>
        <taxon>Peronosporomycetes</taxon>
        <taxon>Peronosporales</taxon>
        <taxon>Peronosporaceae</taxon>
        <taxon>Phytophthora</taxon>
    </lineage>
</organism>
<evidence type="ECO:0000313" key="3">
    <source>
        <dbReference type="EMBL" id="KAG7388402.1"/>
    </source>
</evidence>
<feature type="region of interest" description="Disordered" evidence="1">
    <location>
        <begin position="50"/>
        <end position="144"/>
    </location>
</feature>
<protein>
    <recommendedName>
        <fullName evidence="2">Serine aminopeptidase S33 domain-containing protein</fullName>
    </recommendedName>
</protein>
<comment type="caution">
    <text evidence="3">The sequence shown here is derived from an EMBL/GenBank/DDBJ whole genome shotgun (WGS) entry which is preliminary data.</text>
</comment>
<proteinExistence type="predicted"/>
<feature type="domain" description="Serine aminopeptidase S33" evidence="2">
    <location>
        <begin position="536"/>
        <end position="712"/>
    </location>
</feature>
<dbReference type="InterPro" id="IPR022742">
    <property type="entry name" value="Hydrolase_4"/>
</dbReference>
<dbReference type="AlphaFoldDB" id="A0A8T1W3C1"/>
<evidence type="ECO:0000259" key="2">
    <source>
        <dbReference type="Pfam" id="PF12146"/>
    </source>
</evidence>
<feature type="domain" description="Serine aminopeptidase S33" evidence="2">
    <location>
        <begin position="438"/>
        <end position="510"/>
    </location>
</feature>
<sequence>MTISNRGPIGLPLRRVQSRNALAMSAIQEERSSVDSVANLENVPLAIPVAINPSSDSCSSSPTTSSSGSDSSPNQQRVASALRPRPLPNVDPPSTGSVAQASARANRSHSTRSRSATKFEEVEASTATASSKTPTRALRAQSTRTRSTPLFANAPLAGGIKALRSAMTNHAKSRSARTRSIPCFDESNSTATKAAPQPKKATKARSVRSRPVSCFDDSLLDEAAKKAAAETPAQQPTKTDKSLRARPIPCFEDLLSSGPAPQQTKEEGWKPRAIGTRPASSPTSQEPRSKSSAALAQLSSSPSSSDGSSDDTKISSVRRRGSNPPPCSTATSGKLTRPKSSTKLASKPAKQSRGRRRFSSEDEDSLDRPRASSDEGQGQTPPMLSDEDLRPRASSDSPSSKRNMKASSRPRHYEGKFQNRRGQSLLYFSLFPPEQQALRGIVLHLHGMGDHCRRNTALYERYCQEGFGVITYDLLNHGASDYDKNNTRAHISNFDDFVDDTNAFISFAKTNIYKVALRYWRKHHHPRHPHGKEKKRESLPELPLIITGNSFGALIGLHTVLSGEHKFHAAVWASPSIGVTWTPVLWAQWKFAKALVAAFPTAKMIPAIQHSLRSRDPAFLQKYQEDPLTSSDMITPRSGHQSLHAMIRLQHDARVSDADAPFCAIPMLFLAGSEDRISDQQASLKFFSRMGNLDKEFKLFDGLYHMIYEEPEKEDVLKYLVNWLHRRFPLETRHPNDSHLNVMRKLEPTLRSHNYVKAERTDL</sequence>
<name>A0A8T1W3C1_9STRA</name>
<feature type="region of interest" description="Disordered" evidence="1">
    <location>
        <begin position="225"/>
        <end position="416"/>
    </location>
</feature>
<dbReference type="OrthoDB" id="2498029at2759"/>
<dbReference type="EMBL" id="JAGDFM010000061">
    <property type="protein sequence ID" value="KAG7388402.1"/>
    <property type="molecule type" value="Genomic_DNA"/>
</dbReference>
<feature type="compositionally biased region" description="Low complexity" evidence="1">
    <location>
        <begin position="124"/>
        <end position="133"/>
    </location>
</feature>
<feature type="region of interest" description="Disordered" evidence="1">
    <location>
        <begin position="168"/>
        <end position="212"/>
    </location>
</feature>
<dbReference type="FunFam" id="3.40.50.1820:FF:000338">
    <property type="entry name" value="Uncharacterized protein"/>
    <property type="match status" value="1"/>
</dbReference>
<feature type="compositionally biased region" description="Low complexity" evidence="1">
    <location>
        <begin position="53"/>
        <end position="72"/>
    </location>
</feature>
<accession>A0A8T1W3C1</accession>
<feature type="compositionally biased region" description="Low complexity" evidence="1">
    <location>
        <begin position="290"/>
        <end position="307"/>
    </location>
</feature>
<feature type="compositionally biased region" description="Low complexity" evidence="1">
    <location>
        <begin position="190"/>
        <end position="199"/>
    </location>
</feature>
<dbReference type="Proteomes" id="UP000694044">
    <property type="component" value="Unassembled WGS sequence"/>
</dbReference>
<keyword evidence="4" id="KW-1185">Reference proteome</keyword>
<dbReference type="Pfam" id="PF12146">
    <property type="entry name" value="Hydrolase_4"/>
    <property type="match status" value="2"/>
</dbReference>
<gene>
    <name evidence="3" type="ORF">PHYPSEUDO_012610</name>
</gene>
<evidence type="ECO:0000256" key="1">
    <source>
        <dbReference type="SAM" id="MobiDB-lite"/>
    </source>
</evidence>
<evidence type="ECO:0000313" key="4">
    <source>
        <dbReference type="Proteomes" id="UP000694044"/>
    </source>
</evidence>
<dbReference type="PANTHER" id="PTHR11614">
    <property type="entry name" value="PHOSPHOLIPASE-RELATED"/>
    <property type="match status" value="1"/>
</dbReference>
<dbReference type="InterPro" id="IPR051044">
    <property type="entry name" value="MAG_DAG_Lipase"/>
</dbReference>
<feature type="compositionally biased region" description="Polar residues" evidence="1">
    <location>
        <begin position="328"/>
        <end position="344"/>
    </location>
</feature>
<reference evidence="3" key="1">
    <citation type="submission" date="2021-02" db="EMBL/GenBank/DDBJ databases">
        <authorList>
            <person name="Palmer J.M."/>
        </authorList>
    </citation>
    <scope>NUCLEOTIDE SEQUENCE</scope>
    <source>
        <strain evidence="3">SCRP734</strain>
    </source>
</reference>
<feature type="compositionally biased region" description="Polar residues" evidence="1">
    <location>
        <begin position="92"/>
        <end position="105"/>
    </location>
</feature>